<reference evidence="4 5" key="1">
    <citation type="submission" date="2020-08" db="EMBL/GenBank/DDBJ databases">
        <title>Genomic Encyclopedia of Type Strains, Phase IV (KMG-IV): sequencing the most valuable type-strain genomes for metagenomic binning, comparative biology and taxonomic classification.</title>
        <authorList>
            <person name="Goeker M."/>
        </authorList>
    </citation>
    <scope>NUCLEOTIDE SEQUENCE [LARGE SCALE GENOMIC DNA]</scope>
    <source>
        <strain evidence="4 5">DSM 7051</strain>
    </source>
</reference>
<feature type="domain" description="Amidohydrolase-related" evidence="3">
    <location>
        <begin position="69"/>
        <end position="430"/>
    </location>
</feature>
<evidence type="ECO:0000259" key="3">
    <source>
        <dbReference type="Pfam" id="PF01979"/>
    </source>
</evidence>
<dbReference type="Gene3D" id="2.30.40.10">
    <property type="entry name" value="Urease, subunit C, domain 1"/>
    <property type="match status" value="1"/>
</dbReference>
<dbReference type="Pfam" id="PF01979">
    <property type="entry name" value="Amidohydro_1"/>
    <property type="match status" value="1"/>
</dbReference>
<evidence type="ECO:0000256" key="2">
    <source>
        <dbReference type="ARBA" id="ARBA00022801"/>
    </source>
</evidence>
<proteinExistence type="inferred from homology"/>
<evidence type="ECO:0000313" key="5">
    <source>
        <dbReference type="Proteomes" id="UP000536262"/>
    </source>
</evidence>
<dbReference type="EMBL" id="JACHOU010000003">
    <property type="protein sequence ID" value="MBB6354004.1"/>
    <property type="molecule type" value="Genomic_DNA"/>
</dbReference>
<organism evidence="4 5">
    <name type="scientific">Aminobacter aganoensis</name>
    <dbReference type="NCBI Taxonomy" id="83264"/>
    <lineage>
        <taxon>Bacteria</taxon>
        <taxon>Pseudomonadati</taxon>
        <taxon>Pseudomonadota</taxon>
        <taxon>Alphaproteobacteria</taxon>
        <taxon>Hyphomicrobiales</taxon>
        <taxon>Phyllobacteriaceae</taxon>
        <taxon>Aminobacter</taxon>
    </lineage>
</organism>
<dbReference type="GO" id="GO:0050270">
    <property type="term" value="F:S-adenosylhomocysteine deaminase activity"/>
    <property type="evidence" value="ECO:0007669"/>
    <property type="project" value="UniProtKB-EC"/>
</dbReference>
<keyword evidence="2 4" id="KW-0378">Hydrolase</keyword>
<dbReference type="SUPFAM" id="SSF51556">
    <property type="entry name" value="Metallo-dependent hydrolases"/>
    <property type="match status" value="1"/>
</dbReference>
<dbReference type="PANTHER" id="PTHR43794:SF11">
    <property type="entry name" value="AMIDOHYDROLASE-RELATED DOMAIN-CONTAINING PROTEIN"/>
    <property type="match status" value="1"/>
</dbReference>
<protein>
    <submittedName>
        <fullName evidence="4">5-methylthioadenosine/S-adenosylhomocysteine deaminase</fullName>
        <ecNumber evidence="4">3.5.4.28</ecNumber>
        <ecNumber evidence="4">3.5.4.31</ecNumber>
    </submittedName>
</protein>
<dbReference type="Gene3D" id="3.20.20.140">
    <property type="entry name" value="Metal-dependent hydrolases"/>
    <property type="match status" value="1"/>
</dbReference>
<dbReference type="SUPFAM" id="SSF51338">
    <property type="entry name" value="Composite domain of metallo-dependent hydrolases"/>
    <property type="match status" value="1"/>
</dbReference>
<comment type="similarity">
    <text evidence="1">Belongs to the metallo-dependent hydrolases superfamily. ATZ/TRZ family.</text>
</comment>
<dbReference type="InterPro" id="IPR006680">
    <property type="entry name" value="Amidohydro-rel"/>
</dbReference>
<gene>
    <name evidence="4" type="ORF">GGR00_001778</name>
</gene>
<dbReference type="Proteomes" id="UP000536262">
    <property type="component" value="Unassembled WGS sequence"/>
</dbReference>
<evidence type="ECO:0000313" key="4">
    <source>
        <dbReference type="EMBL" id="MBB6354004.1"/>
    </source>
</evidence>
<dbReference type="RefSeq" id="WP_055973655.1">
    <property type="nucleotide sequence ID" value="NZ_BAABEG010000001.1"/>
</dbReference>
<accession>A0A7X0F6J1</accession>
<comment type="caution">
    <text evidence="4">The sequence shown here is derived from an EMBL/GenBank/DDBJ whole genome shotgun (WGS) entry which is preliminary data.</text>
</comment>
<sequence>MTDAVSSTNDDISLYEGADLLTLDPAQPLIRNGAIAVFADRILEVGPAGDMAKIYGAKARRIDWSGRVAMPGLVDGHTHLFQSLGRTLGDGLSLLPWLEKFMLPLAANVQPQDALAIVRLAALNSLLNGTTSIVDNHYAPVDAETVVTLAREMTAIGVRGVVARGIFGPMVEGGRRMNCDPRLFRHSSKEEIAIMRECLATHPAGGLVEIWPMPENIVYLDPDLIVACSEFARDHGIGWQAHCSESKFEVEIFEAIHGMRPAIWMAREGVLSERASFAHGIWYDDAEVEILGEARANVVHNPVCNQYLASGIIRLEPLLKAGVNVALGSDGVAVGGLSIFEAMKAGLLLQRIREFDPLATTAELMLELATRRGGRLLRRNVGQLRTGCLADIVALDMGGLAHQPVTRLASSVVMAGLPPVRDVVVNGDMVVKDGKSTRIDQEQVVADALQATAGLIDRAALRPLVKDWVAPRFSLG</sequence>
<evidence type="ECO:0000256" key="1">
    <source>
        <dbReference type="ARBA" id="ARBA00006745"/>
    </source>
</evidence>
<dbReference type="PANTHER" id="PTHR43794">
    <property type="entry name" value="AMINOHYDROLASE SSNA-RELATED"/>
    <property type="match status" value="1"/>
</dbReference>
<name>A0A7X0F6J1_9HYPH</name>
<dbReference type="AlphaFoldDB" id="A0A7X0F6J1"/>
<dbReference type="EC" id="3.5.4.31" evidence="4"/>
<dbReference type="GO" id="GO:0090614">
    <property type="term" value="F:5'-methylthioadenosine deaminase activity"/>
    <property type="evidence" value="ECO:0007669"/>
    <property type="project" value="UniProtKB-EC"/>
</dbReference>
<dbReference type="InterPro" id="IPR050287">
    <property type="entry name" value="MTA/SAH_deaminase"/>
</dbReference>
<keyword evidence="5" id="KW-1185">Reference proteome</keyword>
<dbReference type="InterPro" id="IPR011059">
    <property type="entry name" value="Metal-dep_hydrolase_composite"/>
</dbReference>
<dbReference type="EC" id="3.5.4.28" evidence="4"/>
<dbReference type="InterPro" id="IPR032466">
    <property type="entry name" value="Metal_Hydrolase"/>
</dbReference>